<dbReference type="InterPro" id="IPR052282">
    <property type="entry name" value="Starch-active_LPMO"/>
</dbReference>
<dbReference type="InterPro" id="IPR004302">
    <property type="entry name" value="Cellulose/chitin-bd_N"/>
</dbReference>
<dbReference type="EMBL" id="JAWDJX010000005">
    <property type="protein sequence ID" value="KAK3056553.1"/>
    <property type="molecule type" value="Genomic_DNA"/>
</dbReference>
<evidence type="ECO:0000313" key="9">
    <source>
        <dbReference type="EMBL" id="KAK3056553.1"/>
    </source>
</evidence>
<dbReference type="Gene3D" id="2.70.50.70">
    <property type="match status" value="1"/>
</dbReference>
<evidence type="ECO:0000256" key="2">
    <source>
        <dbReference type="ARBA" id="ARBA00022723"/>
    </source>
</evidence>
<keyword evidence="2" id="KW-0479">Metal-binding</keyword>
<protein>
    <recommendedName>
        <fullName evidence="8">Chitin-binding type-4 domain-containing protein</fullName>
    </recommendedName>
</protein>
<dbReference type="AlphaFoldDB" id="A0AAJ0GFL0"/>
<keyword evidence="3" id="KW-0186">Copper</keyword>
<comment type="caution">
    <text evidence="9">The sequence shown here is derived from an EMBL/GenBank/DDBJ whole genome shotgun (WGS) entry which is preliminary data.</text>
</comment>
<evidence type="ECO:0000256" key="1">
    <source>
        <dbReference type="ARBA" id="ARBA00001973"/>
    </source>
</evidence>
<evidence type="ECO:0000259" key="8">
    <source>
        <dbReference type="Pfam" id="PF03067"/>
    </source>
</evidence>
<comment type="cofactor">
    <cofactor evidence="1">
        <name>Cu(2+)</name>
        <dbReference type="ChEBI" id="CHEBI:29036"/>
    </cofactor>
</comment>
<dbReference type="PANTHER" id="PTHR36575">
    <property type="entry name" value="BINDING PROTEIN, PUTATIVE (AFU_ORTHOLOGUE AFUA_1G14430)-RELATED"/>
    <property type="match status" value="1"/>
</dbReference>
<keyword evidence="10" id="KW-1185">Reference proteome</keyword>
<dbReference type="Proteomes" id="UP001271007">
    <property type="component" value="Unassembled WGS sequence"/>
</dbReference>
<dbReference type="GO" id="GO:0046872">
    <property type="term" value="F:metal ion binding"/>
    <property type="evidence" value="ECO:0007669"/>
    <property type="project" value="UniProtKB-KW"/>
</dbReference>
<evidence type="ECO:0000256" key="3">
    <source>
        <dbReference type="ARBA" id="ARBA00023008"/>
    </source>
</evidence>
<proteinExistence type="inferred from homology"/>
<gene>
    <name evidence="9" type="ORF">LTR09_002346</name>
</gene>
<reference evidence="9" key="1">
    <citation type="submission" date="2023-04" db="EMBL/GenBank/DDBJ databases">
        <title>Black Yeasts Isolated from many extreme environments.</title>
        <authorList>
            <person name="Coleine C."/>
            <person name="Stajich J.E."/>
            <person name="Selbmann L."/>
        </authorList>
    </citation>
    <scope>NUCLEOTIDE SEQUENCE</scope>
    <source>
        <strain evidence="9">CCFEE 5312</strain>
    </source>
</reference>
<evidence type="ECO:0000313" key="10">
    <source>
        <dbReference type="Proteomes" id="UP001271007"/>
    </source>
</evidence>
<dbReference type="Pfam" id="PF03067">
    <property type="entry name" value="LPMO_10"/>
    <property type="match status" value="1"/>
</dbReference>
<evidence type="ECO:0000256" key="4">
    <source>
        <dbReference type="ARBA" id="ARBA00023157"/>
    </source>
</evidence>
<dbReference type="PANTHER" id="PTHR36575:SF2">
    <property type="entry name" value="CHITIN-BINDING TYPE-4 DOMAIN-CONTAINING PROTEIN-RELATED"/>
    <property type="match status" value="1"/>
</dbReference>
<keyword evidence="7" id="KW-0732">Signal</keyword>
<evidence type="ECO:0000256" key="7">
    <source>
        <dbReference type="SAM" id="SignalP"/>
    </source>
</evidence>
<name>A0AAJ0GFL0_9PEZI</name>
<keyword evidence="4" id="KW-1015">Disulfide bond</keyword>
<feature type="chain" id="PRO_5042541864" description="Chitin-binding type-4 domain-containing protein" evidence="7">
    <location>
        <begin position="20"/>
        <end position="204"/>
    </location>
</feature>
<accession>A0AAJ0GFL0</accession>
<sequence>MQLTLALLAAASMAGLTNAHGYFVAPGARQPGPTYQKSCGMQAYYNMMGSNNGNIQGMYQTCKLWKCKGLKYADNTAHVQHYKPGQNVALDFEIVAPHDGYANVSIISTAGDGHIIAANLKKWSKYALTSTTIPESEEKFSIKMPTSLGSQCAKPGACATQMFWNAPSIDQTYESCIDFTLSGSSSKREVGMEERAHARDFNKV</sequence>
<evidence type="ECO:0000256" key="5">
    <source>
        <dbReference type="ARBA" id="ARBA00023180"/>
    </source>
</evidence>
<keyword evidence="5" id="KW-0325">Glycoprotein</keyword>
<feature type="signal peptide" evidence="7">
    <location>
        <begin position="1"/>
        <end position="19"/>
    </location>
</feature>
<organism evidence="9 10">
    <name type="scientific">Extremus antarcticus</name>
    <dbReference type="NCBI Taxonomy" id="702011"/>
    <lineage>
        <taxon>Eukaryota</taxon>
        <taxon>Fungi</taxon>
        <taxon>Dikarya</taxon>
        <taxon>Ascomycota</taxon>
        <taxon>Pezizomycotina</taxon>
        <taxon>Dothideomycetes</taxon>
        <taxon>Dothideomycetidae</taxon>
        <taxon>Mycosphaerellales</taxon>
        <taxon>Extremaceae</taxon>
        <taxon>Extremus</taxon>
    </lineage>
</organism>
<comment type="similarity">
    <text evidence="6">Belongs to the polysaccharide monooxygenase AA13 family.</text>
</comment>
<evidence type="ECO:0000256" key="6">
    <source>
        <dbReference type="ARBA" id="ARBA00034311"/>
    </source>
</evidence>
<feature type="domain" description="Chitin-binding type-4" evidence="8">
    <location>
        <begin position="20"/>
        <end position="179"/>
    </location>
</feature>